<evidence type="ECO:0000313" key="3">
    <source>
        <dbReference type="Proteomes" id="UP000001017"/>
    </source>
</evidence>
<dbReference type="PaxDb" id="273116-14325416"/>
<name>Q979I3_THEVO</name>
<dbReference type="EMBL" id="BA000011">
    <property type="protein sequence ID" value="BAB60320.1"/>
    <property type="molecule type" value="Genomic_DNA"/>
</dbReference>
<dbReference type="eggNOG" id="arCOG06957">
    <property type="taxonomic scope" value="Archaea"/>
</dbReference>
<evidence type="ECO:0000313" key="2">
    <source>
        <dbReference type="EMBL" id="BAB60320.1"/>
    </source>
</evidence>
<dbReference type="AlphaFoldDB" id="Q979I3"/>
<evidence type="ECO:0000256" key="1">
    <source>
        <dbReference type="SAM" id="Phobius"/>
    </source>
</evidence>
<keyword evidence="1" id="KW-0812">Transmembrane</keyword>
<reference evidence="2 3" key="1">
    <citation type="journal article" date="1999" name="Proc. Jpn. Acad.">
        <title>Determination of the complete genomic DNA sequence of Thermoplasma volvanium GSS1.</title>
        <authorList>
            <person name="Kawashima T."/>
            <person name="Yamamoto Y."/>
            <person name="Aramaki H."/>
            <person name="Nunoshiba T."/>
            <person name="Kawamoto T."/>
            <person name="Watanabe K."/>
            <person name="Yamazaki M."/>
            <person name="Kanehori K."/>
            <person name="Amano N."/>
            <person name="Ohya Y."/>
            <person name="Makino K."/>
            <person name="Suzuki M."/>
        </authorList>
    </citation>
    <scope>NUCLEOTIDE SEQUENCE [LARGE SCALE GENOMIC DNA]</scope>
    <source>
        <strain evidence="3">ATCC 51530 / DSM 4299 / JCM 9571 / NBRC 15438 / GSS1</strain>
    </source>
</reference>
<accession>Q979I3</accession>
<protein>
    <submittedName>
        <fullName evidence="2">TVG1207583 protein</fullName>
    </submittedName>
</protein>
<feature type="transmembrane region" description="Helical" evidence="1">
    <location>
        <begin position="234"/>
        <end position="252"/>
    </location>
</feature>
<dbReference type="KEGG" id="tvo:TVG1207583"/>
<feature type="transmembrane region" description="Helical" evidence="1">
    <location>
        <begin position="264"/>
        <end position="285"/>
    </location>
</feature>
<sequence>MNFNSVLRSIYYDSVISKDRNDYNLVFIFYSMKYSILLIVLVIALFMLPMVSSAASGTSEITLSTTSISIPRGGSSTVTYNVKLASGNTWGTSISASAPSGISVTFSNPTGDPPFSGTATVTVAKTVSPGTYTIEISATGDDPSSSPATLSVTVMNTTVTTAPPPAPVVHVNYIPFIVGGIAIALFVVFLIIFSLFLPAYSKPIRYVTYTVTLILSMYLITYDHVLLKYAYSHWLGLIVYLLLSTIFFGLTFSSSQALKRSSLYLLTVGNILLGLLMIVDTVFGLPYSSLHNVTTNVGWDYLFGYGTTSISTVGISLAFTLLFIFVGIYAGVSLREARVLKG</sequence>
<keyword evidence="1" id="KW-0472">Membrane</keyword>
<feature type="transmembrane region" description="Helical" evidence="1">
    <location>
        <begin position="305"/>
        <end position="332"/>
    </location>
</feature>
<feature type="transmembrane region" description="Helical" evidence="1">
    <location>
        <begin position="204"/>
        <end position="222"/>
    </location>
</feature>
<feature type="transmembrane region" description="Helical" evidence="1">
    <location>
        <begin position="25"/>
        <end position="48"/>
    </location>
</feature>
<gene>
    <name evidence="2" type="ORF">TVG1207583</name>
</gene>
<organism evidence="2 3">
    <name type="scientific">Thermoplasma volcanium (strain ATCC 51530 / DSM 4299 / JCM 9571 / NBRC 15438 / GSS1)</name>
    <dbReference type="NCBI Taxonomy" id="273116"/>
    <lineage>
        <taxon>Archaea</taxon>
        <taxon>Methanobacteriati</taxon>
        <taxon>Thermoplasmatota</taxon>
        <taxon>Thermoplasmata</taxon>
        <taxon>Thermoplasmatales</taxon>
        <taxon>Thermoplasmataceae</taxon>
        <taxon>Thermoplasma</taxon>
    </lineage>
</organism>
<dbReference type="Proteomes" id="UP000001017">
    <property type="component" value="Chromosome"/>
</dbReference>
<keyword evidence="1" id="KW-1133">Transmembrane helix</keyword>
<dbReference type="STRING" id="273116.gene:9381979"/>
<dbReference type="HOGENOM" id="CLU_775233_0_0_2"/>
<keyword evidence="3" id="KW-1185">Reference proteome</keyword>
<reference evidence="2 3" key="2">
    <citation type="journal article" date="2000" name="Proc. Natl. Acad. Sci. U.S.A.">
        <title>Archaeal adaptation to higher temperatures revealed by genomic sequence of Thermoplasma volcanium.</title>
        <authorList>
            <person name="Kawashima T."/>
            <person name="Amano N."/>
            <person name="Koike H."/>
            <person name="Makino S."/>
            <person name="Higuchi S."/>
            <person name="Kawashima-Ohya Y."/>
            <person name="Watanabe K."/>
            <person name="Yamazaki M."/>
            <person name="Kanehori K."/>
            <person name="Kawamoto T."/>
            <person name="Nunoshiba T."/>
            <person name="Yamamoto Y."/>
            <person name="Aramaki H."/>
            <person name="Makino K."/>
            <person name="Suzuki M."/>
        </authorList>
    </citation>
    <scope>NUCLEOTIDE SEQUENCE [LARGE SCALE GENOMIC DNA]</scope>
    <source>
        <strain evidence="3">ATCC 51530 / DSM 4299 / JCM 9571 / NBRC 15438 / GSS1</strain>
    </source>
</reference>
<proteinExistence type="predicted"/>
<feature type="transmembrane region" description="Helical" evidence="1">
    <location>
        <begin position="173"/>
        <end position="197"/>
    </location>
</feature>